<dbReference type="Pfam" id="PF00581">
    <property type="entry name" value="Rhodanese"/>
    <property type="match status" value="1"/>
</dbReference>
<gene>
    <name evidence="9" type="ORF">JG540_01970</name>
</gene>
<dbReference type="SUPFAM" id="SSF52821">
    <property type="entry name" value="Rhodanese/Cell cycle control phosphatase"/>
    <property type="match status" value="1"/>
</dbReference>
<dbReference type="PRINTS" id="PR00368">
    <property type="entry name" value="FADPNR"/>
</dbReference>
<dbReference type="InterPro" id="IPR023753">
    <property type="entry name" value="FAD/NAD-binding_dom"/>
</dbReference>
<accession>A0A7T7S354</accession>
<dbReference type="PRINTS" id="PR00411">
    <property type="entry name" value="PNDRDTASEI"/>
</dbReference>
<evidence type="ECO:0000256" key="3">
    <source>
        <dbReference type="ARBA" id="ARBA00022630"/>
    </source>
</evidence>
<dbReference type="Proteomes" id="UP000595895">
    <property type="component" value="Chromosome"/>
</dbReference>
<dbReference type="SUPFAM" id="SSF55424">
    <property type="entry name" value="FAD/NAD-linked reductases, dimerisation (C-terminal) domain"/>
    <property type="match status" value="1"/>
</dbReference>
<protein>
    <submittedName>
        <fullName evidence="9">FAD-dependent oxidoreductase</fullName>
    </submittedName>
</protein>
<keyword evidence="3" id="KW-0285">Flavoprotein</keyword>
<comment type="similarity">
    <text evidence="2">Belongs to the class-III pyridine nucleotide-disulfide oxidoreductase family.</text>
</comment>
<keyword evidence="10" id="KW-1185">Reference proteome</keyword>
<evidence type="ECO:0000256" key="5">
    <source>
        <dbReference type="ARBA" id="ARBA00023002"/>
    </source>
</evidence>
<dbReference type="InterPro" id="IPR016156">
    <property type="entry name" value="FAD/NAD-linked_Rdtase_dimer_sf"/>
</dbReference>
<evidence type="ECO:0000256" key="4">
    <source>
        <dbReference type="ARBA" id="ARBA00022827"/>
    </source>
</evidence>
<evidence type="ECO:0000313" key="10">
    <source>
        <dbReference type="Proteomes" id="UP000595895"/>
    </source>
</evidence>
<name>A0A7T7S354_9ACTO</name>
<dbReference type="EMBL" id="CP066802">
    <property type="protein sequence ID" value="QQM68277.1"/>
    <property type="molecule type" value="Genomic_DNA"/>
</dbReference>
<feature type="region of interest" description="Disordered" evidence="7">
    <location>
        <begin position="588"/>
        <end position="631"/>
    </location>
</feature>
<dbReference type="PANTHER" id="PTHR43429:SF1">
    <property type="entry name" value="NAD(P)H SULFUR OXIDOREDUCTASE (COA-DEPENDENT)"/>
    <property type="match status" value="1"/>
</dbReference>
<proteinExistence type="inferred from homology"/>
<dbReference type="InterPro" id="IPR036873">
    <property type="entry name" value="Rhodanese-like_dom_sf"/>
</dbReference>
<dbReference type="PROSITE" id="PS00380">
    <property type="entry name" value="RHODANESE_1"/>
    <property type="match status" value="1"/>
</dbReference>
<dbReference type="InterPro" id="IPR036188">
    <property type="entry name" value="FAD/NAD-bd_sf"/>
</dbReference>
<feature type="compositionally biased region" description="Low complexity" evidence="7">
    <location>
        <begin position="613"/>
        <end position="631"/>
    </location>
</feature>
<dbReference type="Gene3D" id="3.40.250.10">
    <property type="entry name" value="Rhodanese-like domain"/>
    <property type="match status" value="1"/>
</dbReference>
<evidence type="ECO:0000259" key="8">
    <source>
        <dbReference type="PROSITE" id="PS50206"/>
    </source>
</evidence>
<feature type="compositionally biased region" description="Low complexity" evidence="7">
    <location>
        <begin position="588"/>
        <end position="603"/>
    </location>
</feature>
<evidence type="ECO:0000313" key="9">
    <source>
        <dbReference type="EMBL" id="QQM68277.1"/>
    </source>
</evidence>
<dbReference type="InterPro" id="IPR001763">
    <property type="entry name" value="Rhodanese-like_dom"/>
</dbReference>
<dbReference type="InterPro" id="IPR004099">
    <property type="entry name" value="Pyr_nucl-diS_OxRdtase_dimer"/>
</dbReference>
<dbReference type="Pfam" id="PF07992">
    <property type="entry name" value="Pyr_redox_2"/>
    <property type="match status" value="1"/>
</dbReference>
<evidence type="ECO:0000256" key="7">
    <source>
        <dbReference type="SAM" id="MobiDB-lite"/>
    </source>
</evidence>
<keyword evidence="5" id="KW-0560">Oxidoreductase</keyword>
<dbReference type="KEGG" id="awe:JG540_01970"/>
<comment type="cofactor">
    <cofactor evidence="1">
        <name>FAD</name>
        <dbReference type="ChEBI" id="CHEBI:57692"/>
    </cofactor>
</comment>
<feature type="domain" description="Rhodanese" evidence="8">
    <location>
        <begin position="488"/>
        <end position="574"/>
    </location>
</feature>
<dbReference type="GO" id="GO:0016491">
    <property type="term" value="F:oxidoreductase activity"/>
    <property type="evidence" value="ECO:0007669"/>
    <property type="project" value="UniProtKB-KW"/>
</dbReference>
<dbReference type="InterPro" id="IPR001307">
    <property type="entry name" value="Thiosulphate_STrfase_CS"/>
</dbReference>
<dbReference type="PANTHER" id="PTHR43429">
    <property type="entry name" value="PYRIDINE NUCLEOTIDE-DISULFIDE OXIDOREDUCTASE DOMAIN-CONTAINING"/>
    <property type="match status" value="1"/>
</dbReference>
<dbReference type="SUPFAM" id="SSF51905">
    <property type="entry name" value="FAD/NAD(P)-binding domain"/>
    <property type="match status" value="1"/>
</dbReference>
<evidence type="ECO:0000256" key="2">
    <source>
        <dbReference type="ARBA" id="ARBA00009130"/>
    </source>
</evidence>
<evidence type="ECO:0000256" key="1">
    <source>
        <dbReference type="ARBA" id="ARBA00001974"/>
    </source>
</evidence>
<evidence type="ECO:0000256" key="6">
    <source>
        <dbReference type="ARBA" id="ARBA00023284"/>
    </source>
</evidence>
<organism evidence="9 10">
    <name type="scientific">Actinomyces weissii</name>
    <dbReference type="NCBI Taxonomy" id="675090"/>
    <lineage>
        <taxon>Bacteria</taxon>
        <taxon>Bacillati</taxon>
        <taxon>Actinomycetota</taxon>
        <taxon>Actinomycetes</taxon>
        <taxon>Actinomycetales</taxon>
        <taxon>Actinomycetaceae</taxon>
        <taxon>Actinomyces</taxon>
    </lineage>
</organism>
<keyword evidence="6" id="KW-0676">Redox-active center</keyword>
<dbReference type="InterPro" id="IPR050260">
    <property type="entry name" value="FAD-bd_OxRdtase"/>
</dbReference>
<dbReference type="Pfam" id="PF02852">
    <property type="entry name" value="Pyr_redox_dim"/>
    <property type="match status" value="1"/>
</dbReference>
<dbReference type="AlphaFoldDB" id="A0A7T7S354"/>
<dbReference type="SMART" id="SM00450">
    <property type="entry name" value="RHOD"/>
    <property type="match status" value="1"/>
</dbReference>
<dbReference type="PROSITE" id="PS50206">
    <property type="entry name" value="RHODANESE_3"/>
    <property type="match status" value="1"/>
</dbReference>
<reference evidence="9 10" key="1">
    <citation type="submission" date="2020-12" db="EMBL/GenBank/DDBJ databases">
        <authorList>
            <person name="Zhou J."/>
        </authorList>
    </citation>
    <scope>NUCLEOTIDE SEQUENCE [LARGE SCALE GENOMIC DNA]</scope>
    <source>
        <strain evidence="9 10">CCUG 61299</strain>
    </source>
</reference>
<dbReference type="Gene3D" id="3.50.50.60">
    <property type="entry name" value="FAD/NAD(P)-binding domain"/>
    <property type="match status" value="2"/>
</dbReference>
<sequence>MSMAAPAPAPAPAASQAPAAPGRRVVVIGGVAAGMSAATRLRRLDEHAQITVLERGEHVSFANCGLPYYVGGVIPRREDLLLQTPASLAARFNLDVRVRTEALGIDRAARTVQARTTHPDGSVTETLLPYDALVLAPGARPVVPPVPGIERALTLRDVHDADALAAAVATGGADGGPARSAVVIGAGFIGLEVAENLHRQGLAVTLVELAEHVLAPLDPEMAAPVAERLTQAGLDVRTSTSVTALTAGTAQLTDSTTVPADLVVVSVGVRPDTGLARAAGLELDERGGIVVDAQQRTSDPAIWAAGDAAVKTGAIDAAPALVPLAQVANRHGRVVADAIAGRPSRSVPTIGTAIVGVLGLQVALTGWSETRARAAGLEVEVVHVHPTDHAGYYPGARPMSLKLVLEAGSGRILGAQGVGETGVDKRLDVISTAIRGGLTAADLADLETAYAPPFGSAKDPVHMLGLVADNVLSGLTRTIQWHELDAAVAAGATVVDVRSPAEYARGHVPGAVNLSVDGLREHLDELPAGPLVVSCQVGLRGHVAARLLSQLGRDVRNLDGGYRTWSAVHGTGVTGSAPGAATVPGAGAGAGAVPAAGRATGAGTATGPGAATGAGSAARPDATTAPARQEG</sequence>
<dbReference type="GO" id="GO:0004792">
    <property type="term" value="F:thiosulfate-cyanide sulfurtransferase activity"/>
    <property type="evidence" value="ECO:0007669"/>
    <property type="project" value="InterPro"/>
</dbReference>
<keyword evidence="4" id="KW-0274">FAD</keyword>